<evidence type="ECO:0000313" key="3">
    <source>
        <dbReference type="Proteomes" id="UP000596079"/>
    </source>
</evidence>
<feature type="signal peptide" evidence="1">
    <location>
        <begin position="1"/>
        <end position="21"/>
    </location>
</feature>
<proteinExistence type="predicted"/>
<name>A0A7T7WIP9_9GAMM</name>
<protein>
    <submittedName>
        <fullName evidence="2">TIGR04219 family outer membrane beta-barrel protein</fullName>
    </submittedName>
</protein>
<dbReference type="InterPro" id="IPR026387">
    <property type="entry name" value="OMP_w_GlyGly"/>
</dbReference>
<keyword evidence="1" id="KW-0732">Signal</keyword>
<evidence type="ECO:0000256" key="1">
    <source>
        <dbReference type="SAM" id="SignalP"/>
    </source>
</evidence>
<accession>A0A7T7WIP9</accession>
<organism evidence="2 3">
    <name type="scientific">Acinetobacter variabilis</name>
    <dbReference type="NCBI Taxonomy" id="70346"/>
    <lineage>
        <taxon>Bacteria</taxon>
        <taxon>Pseudomonadati</taxon>
        <taxon>Pseudomonadota</taxon>
        <taxon>Gammaproteobacteria</taxon>
        <taxon>Moraxellales</taxon>
        <taxon>Moraxellaceae</taxon>
        <taxon>Acinetobacter</taxon>
    </lineage>
</organism>
<feature type="chain" id="PRO_5032982217" evidence="1">
    <location>
        <begin position="22"/>
        <end position="230"/>
    </location>
</feature>
<sequence>MRTQLFTALLLGLGLSSIGHADVIGLKADASYWNFDGYSQSANASKQDLDRQGTAQLSVAFEHPVPLLPNAKIKYVNLDSNSEQSTPLNAADIELNNIDYILYYELLDTIVHADIGAGLTNLDGTVRNLNAGALTQYDLDEYSPLLYATAGVKLPFTGMSAKAEAVYSHGSDIKKTDVQAELQYDFIDNLLVDVGAKVGYRIMNIDAEQNNAPDLELEFKGPYIGLDIHF</sequence>
<evidence type="ECO:0000313" key="2">
    <source>
        <dbReference type="EMBL" id="QQN88094.1"/>
    </source>
</evidence>
<dbReference type="RefSeq" id="WP_180012137.1">
    <property type="nucleotide sequence ID" value="NZ_CP060811.1"/>
</dbReference>
<gene>
    <name evidence="2" type="ORF">IAQ69_14980</name>
</gene>
<dbReference type="Proteomes" id="UP000596079">
    <property type="component" value="Chromosome"/>
</dbReference>
<dbReference type="AlphaFoldDB" id="A0A7T7WIP9"/>
<reference evidence="2 3" key="1">
    <citation type="submission" date="2020-08" db="EMBL/GenBank/DDBJ databases">
        <title>Emergence of ISAba1-mediated novel tet(X) in Acinetobacter variabilis from a chicken farm.</title>
        <authorList>
            <person name="Peng K."/>
            <person name="Li R."/>
        </authorList>
    </citation>
    <scope>NUCLEOTIDE SEQUENCE [LARGE SCALE GENOMIC DNA]</scope>
    <source>
        <strain evidence="2 3">XM9F202-2</strain>
    </source>
</reference>
<dbReference type="EMBL" id="CP060811">
    <property type="protein sequence ID" value="QQN88094.1"/>
    <property type="molecule type" value="Genomic_DNA"/>
</dbReference>
<dbReference type="NCBIfam" id="TIGR04219">
    <property type="entry name" value="OMP_w_GlyGly"/>
    <property type="match status" value="1"/>
</dbReference>